<sequence>MLSSEQSALLSISETWGSFEVLRVILGKDDGWKKGKETKKEAIRFVRWRVGFVKACNGTLVHIFSLLSLLAVTNRIGNAMESPSSMIGIDAQFFNHGASMYFFSGGGVIVRVLGWWQLLFFFFGRWWWYWLGDVLAYFSSSSSISAGRDDISDFSSISTITSFTPRKVLRQIIPACHQGPSHLLRYCLRSSSAYQSSSDGSYGWQLSLEWLCPRAPEWYSHTSPIDGPGGASSGAMCPWSFKNAPLLQSGSHRIGYNSVKGMGSGVNCLGSLLASLLSLAWFPTWPCQHLAVLGPELELESELESGVGLGLYRLHGESRESLSWPSIAPSQSSTRPLPFSSILDPLPYRYQVDKELQIGRARSGRLLSPPLSILPKSLTALLFHPLEIDRSDAIWELKLNGSLSAYGAIFRQYICRWIIGSPLPLYFSNSGALNLDGTVMLGNQDMLEKSVFPKEFKPCMSLIFSSKVSILLSNWESFPFGFGGVGGGGVVLALECPSGSSSLVFLLSSFFWFSSSEFRLAISCTKLRSSSNFRQEQPSGSPARWVGCSLSWPLPEPSQEPMIMPILPSRRKLKGIGSPGNHLHASLDLHRCGGREVDSRIPYPRYKGFVVEPVPARPPPESRFDPKVQ</sequence>
<reference evidence="2" key="1">
    <citation type="submission" date="2018-02" db="EMBL/GenBank/DDBJ databases">
        <authorList>
            <person name="Cohen D.B."/>
            <person name="Kent A.D."/>
        </authorList>
    </citation>
    <scope>NUCLEOTIDE SEQUENCE</scope>
</reference>
<evidence type="ECO:0000313" key="2">
    <source>
        <dbReference type="EMBL" id="SPC79763.1"/>
    </source>
</evidence>
<organism evidence="2">
    <name type="scientific">Fagus sylvatica</name>
    <name type="common">Beechnut</name>
    <dbReference type="NCBI Taxonomy" id="28930"/>
    <lineage>
        <taxon>Eukaryota</taxon>
        <taxon>Viridiplantae</taxon>
        <taxon>Streptophyta</taxon>
        <taxon>Embryophyta</taxon>
        <taxon>Tracheophyta</taxon>
        <taxon>Spermatophyta</taxon>
        <taxon>Magnoliopsida</taxon>
        <taxon>eudicotyledons</taxon>
        <taxon>Gunneridae</taxon>
        <taxon>Pentapetalae</taxon>
        <taxon>rosids</taxon>
        <taxon>fabids</taxon>
        <taxon>Fagales</taxon>
        <taxon>Fagaceae</taxon>
        <taxon>Fagus</taxon>
    </lineage>
</organism>
<dbReference type="EMBL" id="OIVN01000412">
    <property type="protein sequence ID" value="SPC79763.1"/>
    <property type="molecule type" value="Genomic_DNA"/>
</dbReference>
<protein>
    <submittedName>
        <fullName evidence="2">Uncharacterized protein</fullName>
    </submittedName>
</protein>
<evidence type="ECO:0000256" key="1">
    <source>
        <dbReference type="SAM" id="Phobius"/>
    </source>
</evidence>
<dbReference type="AlphaFoldDB" id="A0A2N9EY37"/>
<name>A0A2N9EY37_FAGSY</name>
<feature type="transmembrane region" description="Helical" evidence="1">
    <location>
        <begin position="93"/>
        <end position="113"/>
    </location>
</feature>
<accession>A0A2N9EY37</accession>
<proteinExistence type="predicted"/>
<keyword evidence="1" id="KW-0472">Membrane</keyword>
<feature type="transmembrane region" description="Helical" evidence="1">
    <location>
        <begin position="52"/>
        <end position="72"/>
    </location>
</feature>
<keyword evidence="1" id="KW-0812">Transmembrane</keyword>
<keyword evidence="1" id="KW-1133">Transmembrane helix</keyword>
<gene>
    <name evidence="2" type="ORF">FSB_LOCUS7645</name>
</gene>